<dbReference type="AlphaFoldDB" id="A0A7T0BT74"/>
<evidence type="ECO:0000313" key="4">
    <source>
        <dbReference type="EMBL" id="QPJ60478.1"/>
    </source>
</evidence>
<dbReference type="InterPro" id="IPR006127">
    <property type="entry name" value="ZnuA-like"/>
</dbReference>
<comment type="similarity">
    <text evidence="1">Belongs to the bacterial solute-binding protein 9 family.</text>
</comment>
<dbReference type="Pfam" id="PF01297">
    <property type="entry name" value="ZnuA"/>
    <property type="match status" value="1"/>
</dbReference>
<evidence type="ECO:0000313" key="5">
    <source>
        <dbReference type="Proteomes" id="UP000594688"/>
    </source>
</evidence>
<proteinExistence type="inferred from homology"/>
<evidence type="ECO:0000256" key="1">
    <source>
        <dbReference type="ARBA" id="ARBA00011028"/>
    </source>
</evidence>
<accession>A0A7T0BT74</accession>
<name>A0A7T0BT74_9BACT</name>
<gene>
    <name evidence="4" type="ORF">G3M70_00665</name>
</gene>
<evidence type="ECO:0000256" key="3">
    <source>
        <dbReference type="ARBA" id="ARBA00022729"/>
    </source>
</evidence>
<dbReference type="Gene3D" id="3.40.50.1980">
    <property type="entry name" value="Nitrogenase molybdenum iron protein domain"/>
    <property type="match status" value="2"/>
</dbReference>
<dbReference type="GO" id="GO:0046872">
    <property type="term" value="F:metal ion binding"/>
    <property type="evidence" value="ECO:0007669"/>
    <property type="project" value="InterPro"/>
</dbReference>
<keyword evidence="2" id="KW-0813">Transport</keyword>
<dbReference type="KEGG" id="nli:G3M70_00665"/>
<organism evidence="4 5">
    <name type="scientific">Candidatus Nitronauta litoralis</name>
    <dbReference type="NCBI Taxonomy" id="2705533"/>
    <lineage>
        <taxon>Bacteria</taxon>
        <taxon>Pseudomonadati</taxon>
        <taxon>Nitrospinota/Tectimicrobiota group</taxon>
        <taxon>Nitrospinota</taxon>
        <taxon>Nitrospinia</taxon>
        <taxon>Nitrospinales</taxon>
        <taxon>Nitrospinaceae</taxon>
        <taxon>Candidatus Nitronauta</taxon>
    </lineage>
</organism>
<keyword evidence="3" id="KW-0732">Signal</keyword>
<dbReference type="SUPFAM" id="SSF53807">
    <property type="entry name" value="Helical backbone' metal receptor"/>
    <property type="match status" value="1"/>
</dbReference>
<dbReference type="Proteomes" id="UP000594688">
    <property type="component" value="Chromosome"/>
</dbReference>
<dbReference type="InterPro" id="IPR050492">
    <property type="entry name" value="Bact_metal-bind_prot9"/>
</dbReference>
<evidence type="ECO:0000256" key="2">
    <source>
        <dbReference type="ARBA" id="ARBA00022448"/>
    </source>
</evidence>
<dbReference type="PANTHER" id="PTHR42953">
    <property type="entry name" value="HIGH-AFFINITY ZINC UPTAKE SYSTEM PROTEIN ZNUA-RELATED"/>
    <property type="match status" value="1"/>
</dbReference>
<dbReference type="EMBL" id="CP048685">
    <property type="protein sequence ID" value="QPJ60478.1"/>
    <property type="molecule type" value="Genomic_DNA"/>
</dbReference>
<dbReference type="GO" id="GO:0030001">
    <property type="term" value="P:metal ion transport"/>
    <property type="evidence" value="ECO:0007669"/>
    <property type="project" value="InterPro"/>
</dbReference>
<sequence length="293" mass="33324">MKSTYFTKSISALIVLFWVFIPVSVVFAKGDPIRVSVSILPQKYFVEKIGGQRVTVEALVRPGQKPDTLDLSPRQVAHLGDSRVFFLVGVPFENQWIPKIQGTHPDLKLVPLYQEHRVAKRTGREEGEHSHAENPHRWLNPLWVKSAANIILKTLVEEDPSSASYFRRNHRKFIKELVGLNKEIKVMLKPVKDRAFLTYHPAWNHFANSYGLKEIPIEMEGREPGPRALSKVVQLGRDHNVKVIFIQKQFSKDIVASVARTLGAKVVSVDPLAENYTTNMRQVAQAFVEAMQE</sequence>
<dbReference type="PANTHER" id="PTHR42953:SF3">
    <property type="entry name" value="HIGH-AFFINITY ZINC UPTAKE SYSTEM PROTEIN ZNUA"/>
    <property type="match status" value="1"/>
</dbReference>
<protein>
    <submittedName>
        <fullName evidence="4">Zinc ABC transporter solute-binding protein</fullName>
    </submittedName>
</protein>
<reference evidence="4 5" key="1">
    <citation type="submission" date="2020-02" db="EMBL/GenBank/DDBJ databases">
        <title>Genomic and physiological characterization of two novel Nitrospinaceae genera.</title>
        <authorList>
            <person name="Mueller A.J."/>
            <person name="Jung M.-Y."/>
            <person name="Strachan C.R."/>
            <person name="Herbold C.W."/>
            <person name="Kirkegaard R.H."/>
            <person name="Daims H."/>
        </authorList>
    </citation>
    <scope>NUCLEOTIDE SEQUENCE [LARGE SCALE GENOMIC DNA]</scope>
    <source>
        <strain evidence="4">EB</strain>
    </source>
</reference>